<dbReference type="CDD" id="cd01298">
    <property type="entry name" value="ATZ_TRZ_like"/>
    <property type="match status" value="1"/>
</dbReference>
<evidence type="ECO:0000313" key="4">
    <source>
        <dbReference type="Proteomes" id="UP000199181"/>
    </source>
</evidence>
<dbReference type="InterPro" id="IPR050287">
    <property type="entry name" value="MTA/SAH_deaminase"/>
</dbReference>
<gene>
    <name evidence="3" type="ORF">SAMN05443639_102399</name>
</gene>
<dbReference type="InterPro" id="IPR006680">
    <property type="entry name" value="Amidohydro-rel"/>
</dbReference>
<keyword evidence="4" id="KW-1185">Reference proteome</keyword>
<dbReference type="Pfam" id="PF01979">
    <property type="entry name" value="Amidohydro_1"/>
    <property type="match status" value="1"/>
</dbReference>
<name>A0A1I0D615_9BACT</name>
<evidence type="ECO:0000313" key="3">
    <source>
        <dbReference type="EMBL" id="SET27666.1"/>
    </source>
</evidence>
<dbReference type="EMBL" id="FOIJ01000002">
    <property type="protein sequence ID" value="SET27666.1"/>
    <property type="molecule type" value="Genomic_DNA"/>
</dbReference>
<dbReference type="AlphaFoldDB" id="A0A1I0D615"/>
<protein>
    <submittedName>
        <fullName evidence="3">Cytosine/adenosine deaminase</fullName>
    </submittedName>
</protein>
<evidence type="ECO:0000259" key="2">
    <source>
        <dbReference type="Pfam" id="PF01979"/>
    </source>
</evidence>
<keyword evidence="1" id="KW-0378">Hydrolase</keyword>
<proteinExistence type="predicted"/>
<dbReference type="GO" id="GO:0016810">
    <property type="term" value="F:hydrolase activity, acting on carbon-nitrogen (but not peptide) bonds"/>
    <property type="evidence" value="ECO:0007669"/>
    <property type="project" value="InterPro"/>
</dbReference>
<dbReference type="Gene3D" id="2.30.40.10">
    <property type="entry name" value="Urease, subunit C, domain 1"/>
    <property type="match status" value="1"/>
</dbReference>
<organism evidence="3 4">
    <name type="scientific">Stigmatella erecta</name>
    <dbReference type="NCBI Taxonomy" id="83460"/>
    <lineage>
        <taxon>Bacteria</taxon>
        <taxon>Pseudomonadati</taxon>
        <taxon>Myxococcota</taxon>
        <taxon>Myxococcia</taxon>
        <taxon>Myxococcales</taxon>
        <taxon>Cystobacterineae</taxon>
        <taxon>Archangiaceae</taxon>
        <taxon>Stigmatella</taxon>
    </lineage>
</organism>
<evidence type="ECO:0000256" key="1">
    <source>
        <dbReference type="ARBA" id="ARBA00022801"/>
    </source>
</evidence>
<dbReference type="InterPro" id="IPR032466">
    <property type="entry name" value="Metal_Hydrolase"/>
</dbReference>
<accession>A0A1I0D615</accession>
<dbReference type="InterPro" id="IPR011059">
    <property type="entry name" value="Metal-dep_hydrolase_composite"/>
</dbReference>
<dbReference type="NCBIfam" id="NF005557">
    <property type="entry name" value="PRK07228.1"/>
    <property type="match status" value="1"/>
</dbReference>
<dbReference type="Proteomes" id="UP000199181">
    <property type="component" value="Unassembled WGS sequence"/>
</dbReference>
<dbReference type="SUPFAM" id="SSF51556">
    <property type="entry name" value="Metallo-dependent hydrolases"/>
    <property type="match status" value="1"/>
</dbReference>
<reference evidence="4" key="1">
    <citation type="submission" date="2016-10" db="EMBL/GenBank/DDBJ databases">
        <authorList>
            <person name="Varghese N."/>
            <person name="Submissions S."/>
        </authorList>
    </citation>
    <scope>NUCLEOTIDE SEQUENCE [LARGE SCALE GENOMIC DNA]</scope>
    <source>
        <strain evidence="4">DSM 16858</strain>
    </source>
</reference>
<dbReference type="Gene3D" id="3.20.20.140">
    <property type="entry name" value="Metal-dependent hydrolases"/>
    <property type="match status" value="1"/>
</dbReference>
<sequence length="449" mass="48480">MVKPADVDLLLTNGTVVTMNREREVLVGADVFIQDGRIARIGRGLKVGGAARRTLDVTGQVVMPGLIHGHIHACQTLFRNHADGMELLDWLRERIWPFEAAHDADSMRASADLTFAELIQSGATAALDMGSVRHYDAVFESARDCGFRLTGGKAMMDAGQGLPAGLRETTKASISESVALLERWHGTHGDRLRYAFAPRFVLSCSEPLLKQVAHLAREKGVRVHTHASENATECDVVRQRVGQDNVAYFHSLGLTGPHVTLAHCVWLTAEEQRLLRETGTVVCHCPSSNLKLASGIAKVPELMDAGVHVCLGADGAPCNNNLDLFVEMRLAALLHKPRVGPLGMPALRVLEMATLEGARALGLEAEVGSLEVGKRADVTVVDLRGLHVTPVPRDVMGALVHAARSTDVSHVIIDGRPVLKDGKLLTLEPAEVADNARRHASRIVEQVSP</sequence>
<feature type="domain" description="Amidohydrolase-related" evidence="2">
    <location>
        <begin position="61"/>
        <end position="418"/>
    </location>
</feature>
<dbReference type="PANTHER" id="PTHR43794">
    <property type="entry name" value="AMINOHYDROLASE SSNA-RELATED"/>
    <property type="match status" value="1"/>
</dbReference>
<dbReference type="PANTHER" id="PTHR43794:SF11">
    <property type="entry name" value="AMIDOHYDROLASE-RELATED DOMAIN-CONTAINING PROTEIN"/>
    <property type="match status" value="1"/>
</dbReference>
<dbReference type="SUPFAM" id="SSF51338">
    <property type="entry name" value="Composite domain of metallo-dependent hydrolases"/>
    <property type="match status" value="1"/>
</dbReference>